<keyword evidence="4" id="KW-1185">Reference proteome</keyword>
<evidence type="ECO:0000256" key="1">
    <source>
        <dbReference type="ARBA" id="ARBA00023125"/>
    </source>
</evidence>
<dbReference type="EMBL" id="CP002051">
    <property type="protein sequence ID" value="ADI31314.1"/>
    <property type="molecule type" value="Genomic_DNA"/>
</dbReference>
<dbReference type="GO" id="GO:0003677">
    <property type="term" value="F:DNA binding"/>
    <property type="evidence" value="ECO:0007669"/>
    <property type="project" value="UniProtKB-KW"/>
</dbReference>
<dbReference type="InterPro" id="IPR051399">
    <property type="entry name" value="RNA-guided_DNA_endo/Transpos"/>
</dbReference>
<dbReference type="Pfam" id="PF07282">
    <property type="entry name" value="Cas12f1-like_TNB"/>
    <property type="match status" value="1"/>
</dbReference>
<dbReference type="NCBIfam" id="TIGR01766">
    <property type="entry name" value="IS200/IS605 family accessory protein TnpB-like domain"/>
    <property type="match status" value="1"/>
</dbReference>
<organism evidence="3 4">
    <name type="scientific">Staphylothermus hellenicus (strain DSM 12710 / JCM 10830 / BK20S6-10-b1 / P8)</name>
    <dbReference type="NCBI Taxonomy" id="591019"/>
    <lineage>
        <taxon>Archaea</taxon>
        <taxon>Thermoproteota</taxon>
        <taxon>Thermoprotei</taxon>
        <taxon>Desulfurococcales</taxon>
        <taxon>Desulfurococcaceae</taxon>
        <taxon>Staphylothermus</taxon>
    </lineage>
</organism>
<dbReference type="KEGG" id="shc:Shell_0171"/>
<evidence type="ECO:0000313" key="4">
    <source>
        <dbReference type="Proteomes" id="UP000002573"/>
    </source>
</evidence>
<protein>
    <submittedName>
        <fullName evidence="3">Transposase, IS605 OrfB family</fullName>
    </submittedName>
</protein>
<dbReference type="SUPFAM" id="SSF75712">
    <property type="entry name" value="Rad50 coiled-coil Zn hook"/>
    <property type="match status" value="1"/>
</dbReference>
<dbReference type="Proteomes" id="UP000002573">
    <property type="component" value="Chromosome"/>
</dbReference>
<sequence>MVEVTLTVPFKYEKSGEIRRLLVDFRDMVNFCIEKAVQSGVTSYARLRKLVYGEWKRRWDYSTHFCHSACRIASSMLKSWRRKTRRGEADPKKPPKAKKLFIRFDQQLVKFDGERLRISVKPRRFLYVKLRYGEYQRRFIEEWRRGNLRIGEITMNENKVIIPFKKEVDLTNPSDWIAIDINESNVTGVSSNPHILRIEHNLRTIHTTYYEIRRRIQKLSRYKPITSRRLLKKYSGREKRKTHDLCHKISKMIVDFAKKEGLGIIMEDLRGIRKRIKYNRNLNRRLHSWNFRKLQFMIEYKAKLNGIPVVYVNPRNTSRLCPICGGRLAPNGRRLLKCRKCGYINDRDIIACINMLRMRGVPVPPESLSMKFEGKNPMKMERGRLAVAKAIKVTANQNGGGS</sequence>
<dbReference type="PANTHER" id="PTHR30405:SF23">
    <property type="entry name" value="TRANSPOSASE-RELATED"/>
    <property type="match status" value="1"/>
</dbReference>
<dbReference type="AlphaFoldDB" id="D7DAW7"/>
<feature type="domain" description="Cas12f1-like TNB" evidence="2">
    <location>
        <begin position="291"/>
        <end position="355"/>
    </location>
</feature>
<name>D7DAW7_STAHD</name>
<dbReference type="STRING" id="591019.Shell_0171"/>
<dbReference type="RefSeq" id="WP_013142512.1">
    <property type="nucleotide sequence ID" value="NC_014205.1"/>
</dbReference>
<reference evidence="3 4" key="2">
    <citation type="journal article" date="2011" name="Stand. Genomic Sci.">
        <title>Complete genome sequence of Staphylothermus hellenicus P8.</title>
        <authorList>
            <person name="Anderson I."/>
            <person name="Wirth R."/>
            <person name="Lucas S."/>
            <person name="Copeland A."/>
            <person name="Lapidus A."/>
            <person name="Cheng J.F."/>
            <person name="Goodwin L."/>
            <person name="Pitluck S."/>
            <person name="Davenport K."/>
            <person name="Detter J.C."/>
            <person name="Han C."/>
            <person name="Tapia R."/>
            <person name="Land M."/>
            <person name="Hauser L."/>
            <person name="Pati A."/>
            <person name="Mikhailova N."/>
            <person name="Woyke T."/>
            <person name="Klenk H.P."/>
            <person name="Kyrpides N."/>
            <person name="Ivanova N."/>
        </authorList>
    </citation>
    <scope>NUCLEOTIDE SEQUENCE [LARGE SCALE GENOMIC DNA]</scope>
    <source>
        <strain evidence="4">DSM 12710 / JCM 10830 / BK20S6-10-b1 / P8</strain>
    </source>
</reference>
<evidence type="ECO:0000259" key="2">
    <source>
        <dbReference type="Pfam" id="PF07282"/>
    </source>
</evidence>
<proteinExistence type="predicted"/>
<gene>
    <name evidence="3" type="ordered locus">Shell_0171</name>
</gene>
<dbReference type="GeneID" id="9233460"/>
<evidence type="ECO:0000313" key="3">
    <source>
        <dbReference type="EMBL" id="ADI31314.1"/>
    </source>
</evidence>
<reference evidence="4" key="1">
    <citation type="submission" date="2010-05" db="EMBL/GenBank/DDBJ databases">
        <title>Complete sequence of Staphylothermus hellenicus DSM 12710.</title>
        <authorList>
            <consortium name="US DOE Joint Genome Institute"/>
            <person name="Lucas S."/>
            <person name="Copeland A."/>
            <person name="Lapidus A."/>
            <person name="Cheng J.-F."/>
            <person name="Bruce D."/>
            <person name="Goodwin L."/>
            <person name="Pitluck S."/>
            <person name="Davenport K."/>
            <person name="Detter J.C."/>
            <person name="Han C."/>
            <person name="Tapia R."/>
            <person name="Larimer F."/>
            <person name="Land M."/>
            <person name="Hauser L."/>
            <person name="Kyrpides N."/>
            <person name="Mikhailova N."/>
            <person name="Anderson I.J."/>
            <person name="Woyke T."/>
        </authorList>
    </citation>
    <scope>NUCLEOTIDE SEQUENCE [LARGE SCALE GENOMIC DNA]</scope>
    <source>
        <strain evidence="4">DSM 12710 / JCM 10830 / BK20S6-10-b1 / P8</strain>
    </source>
</reference>
<dbReference type="eggNOG" id="arCOG00679">
    <property type="taxonomic scope" value="Archaea"/>
</dbReference>
<dbReference type="NCBIfam" id="NF040570">
    <property type="entry name" value="guided_TnpB"/>
    <property type="match status" value="1"/>
</dbReference>
<dbReference type="HOGENOM" id="CLU_032903_3_4_2"/>
<accession>D7DAW7</accession>
<keyword evidence="1" id="KW-0238">DNA-binding</keyword>
<dbReference type="PANTHER" id="PTHR30405">
    <property type="entry name" value="TRANSPOSASE"/>
    <property type="match status" value="1"/>
</dbReference>
<dbReference type="InterPro" id="IPR010095">
    <property type="entry name" value="Cas12f1-like_TNB"/>
</dbReference>